<evidence type="ECO:0000313" key="1">
    <source>
        <dbReference type="EMBL" id="KAH7844484.1"/>
    </source>
</evidence>
<evidence type="ECO:0000313" key="2">
    <source>
        <dbReference type="Proteomes" id="UP000828048"/>
    </source>
</evidence>
<accession>A0ACB7XTQ9</accession>
<dbReference type="Proteomes" id="UP000828048">
    <property type="component" value="Chromosome 1"/>
</dbReference>
<sequence length="317" mass="35803">MRYRSLGHRLHLGNMSSGFNSISWLILVVDLGFRREEKRRGRRLNQGWLSFFAFDTIDIQVTLRSSQKLQQLATGTMGLTVGLLVLLILGASWICDARELTSSSLSSMIYDVSALQINYLEFEGKIKASEDGENKNVCTTCQELAAEGIKYLVENKTQIEIVDILHETCSRLVPLEQQCITMVDYYVSFLLREIGSVQPEEFCQTVNLCEQRVVTYLPLSEDKCEMCELVVEEVLLKLKDPDAQLDILELLLKACDAVESYVKKCKTMVLEYGPLFFSNMEEFLENVDICAVIHACDLPYAGSKQATPIQNLLSPAL</sequence>
<gene>
    <name evidence="1" type="ORF">Vadar_028504</name>
</gene>
<protein>
    <submittedName>
        <fullName evidence="1">Uncharacterized protein</fullName>
    </submittedName>
</protein>
<comment type="caution">
    <text evidence="1">The sequence shown here is derived from an EMBL/GenBank/DDBJ whole genome shotgun (WGS) entry which is preliminary data.</text>
</comment>
<organism evidence="1 2">
    <name type="scientific">Vaccinium darrowii</name>
    <dbReference type="NCBI Taxonomy" id="229202"/>
    <lineage>
        <taxon>Eukaryota</taxon>
        <taxon>Viridiplantae</taxon>
        <taxon>Streptophyta</taxon>
        <taxon>Embryophyta</taxon>
        <taxon>Tracheophyta</taxon>
        <taxon>Spermatophyta</taxon>
        <taxon>Magnoliopsida</taxon>
        <taxon>eudicotyledons</taxon>
        <taxon>Gunneridae</taxon>
        <taxon>Pentapetalae</taxon>
        <taxon>asterids</taxon>
        <taxon>Ericales</taxon>
        <taxon>Ericaceae</taxon>
        <taxon>Vaccinioideae</taxon>
        <taxon>Vaccinieae</taxon>
        <taxon>Vaccinium</taxon>
    </lineage>
</organism>
<name>A0ACB7XTQ9_9ERIC</name>
<reference evidence="1 2" key="1">
    <citation type="journal article" date="2021" name="Hortic Res">
        <title>High-quality reference genome and annotation aids understanding of berry development for evergreen blueberry (Vaccinium darrowii).</title>
        <authorList>
            <person name="Yu J."/>
            <person name="Hulse-Kemp A.M."/>
            <person name="Babiker E."/>
            <person name="Staton M."/>
        </authorList>
    </citation>
    <scope>NUCLEOTIDE SEQUENCE [LARGE SCALE GENOMIC DNA]</scope>
    <source>
        <strain evidence="2">cv. NJ 8807/NJ 8810</strain>
        <tissue evidence="1">Young leaf</tissue>
    </source>
</reference>
<proteinExistence type="predicted"/>
<keyword evidence="2" id="KW-1185">Reference proteome</keyword>
<dbReference type="EMBL" id="CM037151">
    <property type="protein sequence ID" value="KAH7844484.1"/>
    <property type="molecule type" value="Genomic_DNA"/>
</dbReference>